<accession>A0A323VG25</accession>
<feature type="transmembrane region" description="Helical" evidence="8">
    <location>
        <begin position="252"/>
        <end position="275"/>
    </location>
</feature>
<evidence type="ECO:0000256" key="2">
    <source>
        <dbReference type="ARBA" id="ARBA00022448"/>
    </source>
</evidence>
<feature type="compositionally biased region" description="Basic residues" evidence="7">
    <location>
        <begin position="1"/>
        <end position="12"/>
    </location>
</feature>
<dbReference type="AlphaFoldDB" id="A0A323VG25"/>
<evidence type="ECO:0000256" key="1">
    <source>
        <dbReference type="ARBA" id="ARBA00004651"/>
    </source>
</evidence>
<evidence type="ECO:0000256" key="3">
    <source>
        <dbReference type="ARBA" id="ARBA00022475"/>
    </source>
</evidence>
<comment type="subcellular location">
    <subcellularLocation>
        <location evidence="1">Cell membrane</location>
        <topology evidence="1">Multi-pass membrane protein</topology>
    </subcellularLocation>
</comment>
<evidence type="ECO:0000256" key="7">
    <source>
        <dbReference type="SAM" id="MobiDB-lite"/>
    </source>
</evidence>
<reference evidence="9 10" key="1">
    <citation type="submission" date="2018-06" db="EMBL/GenBank/DDBJ databases">
        <title>Draft genome sequence of Modestobacter versicolor CP153-2.</title>
        <authorList>
            <person name="Gundlapally S.R."/>
        </authorList>
    </citation>
    <scope>NUCLEOTIDE SEQUENCE [LARGE SCALE GENOMIC DNA]</scope>
    <source>
        <strain evidence="9 10">CP153-2</strain>
    </source>
</reference>
<feature type="transmembrane region" description="Helical" evidence="8">
    <location>
        <begin position="144"/>
        <end position="165"/>
    </location>
</feature>
<keyword evidence="10" id="KW-1185">Reference proteome</keyword>
<dbReference type="EMBL" id="QKNV01000014">
    <property type="protein sequence ID" value="PZA23000.1"/>
    <property type="molecule type" value="Genomic_DNA"/>
</dbReference>
<comment type="caution">
    <text evidence="9">The sequence shown here is derived from an EMBL/GenBank/DDBJ whole genome shotgun (WGS) entry which is preliminary data.</text>
</comment>
<proteinExistence type="predicted"/>
<dbReference type="PIRSF" id="PIRSF006060">
    <property type="entry name" value="AA_transporter"/>
    <property type="match status" value="1"/>
</dbReference>
<gene>
    <name evidence="9" type="ORF">DMO24_02245</name>
</gene>
<dbReference type="InterPro" id="IPR002293">
    <property type="entry name" value="AA/rel_permease1"/>
</dbReference>
<feature type="transmembrane region" description="Helical" evidence="8">
    <location>
        <begin position="456"/>
        <end position="478"/>
    </location>
</feature>
<keyword evidence="2" id="KW-0813">Transport</keyword>
<evidence type="ECO:0000313" key="10">
    <source>
        <dbReference type="Proteomes" id="UP000247602"/>
    </source>
</evidence>
<feature type="transmembrane region" description="Helical" evidence="8">
    <location>
        <begin position="219"/>
        <end position="240"/>
    </location>
</feature>
<keyword evidence="5 8" id="KW-1133">Transmembrane helix</keyword>
<evidence type="ECO:0000256" key="8">
    <source>
        <dbReference type="SAM" id="Phobius"/>
    </source>
</evidence>
<dbReference type="GO" id="GO:0022857">
    <property type="term" value="F:transmembrane transporter activity"/>
    <property type="evidence" value="ECO:0007669"/>
    <property type="project" value="InterPro"/>
</dbReference>
<feature type="region of interest" description="Disordered" evidence="7">
    <location>
        <begin position="1"/>
        <end position="23"/>
    </location>
</feature>
<dbReference type="Proteomes" id="UP000247602">
    <property type="component" value="Unassembled WGS sequence"/>
</dbReference>
<feature type="transmembrane region" description="Helical" evidence="8">
    <location>
        <begin position="296"/>
        <end position="315"/>
    </location>
</feature>
<dbReference type="Gene3D" id="1.20.1740.10">
    <property type="entry name" value="Amino acid/polyamine transporter I"/>
    <property type="match status" value="1"/>
</dbReference>
<keyword evidence="6 8" id="KW-0472">Membrane</keyword>
<feature type="transmembrane region" description="Helical" evidence="8">
    <location>
        <begin position="116"/>
        <end position="135"/>
    </location>
</feature>
<feature type="transmembrane region" description="Helical" evidence="8">
    <location>
        <begin position="423"/>
        <end position="444"/>
    </location>
</feature>
<dbReference type="InterPro" id="IPR050367">
    <property type="entry name" value="APC_superfamily"/>
</dbReference>
<dbReference type="Pfam" id="PF13520">
    <property type="entry name" value="AA_permease_2"/>
    <property type="match status" value="1"/>
</dbReference>
<organism evidence="9 10">
    <name type="scientific">Modestobacter versicolor</name>
    <dbReference type="NCBI Taxonomy" id="429133"/>
    <lineage>
        <taxon>Bacteria</taxon>
        <taxon>Bacillati</taxon>
        <taxon>Actinomycetota</taxon>
        <taxon>Actinomycetes</taxon>
        <taxon>Geodermatophilales</taxon>
        <taxon>Geodermatophilaceae</taxon>
        <taxon>Modestobacter</taxon>
    </lineage>
</organism>
<dbReference type="GO" id="GO:0005886">
    <property type="term" value="C:plasma membrane"/>
    <property type="evidence" value="ECO:0007669"/>
    <property type="project" value="UniProtKB-SubCell"/>
</dbReference>
<evidence type="ECO:0000256" key="4">
    <source>
        <dbReference type="ARBA" id="ARBA00022692"/>
    </source>
</evidence>
<feature type="transmembrane region" description="Helical" evidence="8">
    <location>
        <begin position="171"/>
        <end position="198"/>
    </location>
</feature>
<name>A0A323VG25_9ACTN</name>
<dbReference type="PANTHER" id="PTHR42770">
    <property type="entry name" value="AMINO ACID TRANSPORTER-RELATED"/>
    <property type="match status" value="1"/>
</dbReference>
<evidence type="ECO:0000256" key="6">
    <source>
        <dbReference type="ARBA" id="ARBA00023136"/>
    </source>
</evidence>
<protein>
    <submittedName>
        <fullName evidence="9">Amino acid permease</fullName>
    </submittedName>
</protein>
<feature type="transmembrane region" description="Helical" evidence="8">
    <location>
        <begin position="350"/>
        <end position="372"/>
    </location>
</feature>
<dbReference type="PANTHER" id="PTHR42770:SF15">
    <property type="entry name" value="GLUTAMATE_GAMMA-AMINOBUTYRATE ANTIPORTER-RELATED"/>
    <property type="match status" value="1"/>
</dbReference>
<sequence>MASPRRPRHRDRARHDPPARPVSAPARTARLGVLALAMINVASIVSARNLPVMAEYGWSMLVLFALSIAVFLVPVSMAAAELGTAFPRDGGVYAWVKEAFGGRTGFLAVWCDYAENVAWFPTVLSFIAASLAYAIDPALATDKTYLVVVMLVFFWGTTAAALLGVRTSSTIGAVGTVAGSILPALLVVGLGAAFLLRGDASQIPFSAGALVPEVQLDDLAFLGGVILLFTGMEMAGFHARDTRDPGRTVPRAIALAVAITVTFSVLGSLFMAFVLPQQEISLVSGTMELFSRVLETFSAGWLLAPLALVVAIGGIAHLTPWILGPATGVAVVAREGLAPSRLGRVNRNDVPVALLVVQGVAGSVFALLFVVVPSVSTSYWMLSAVTAQVIVAMYALVFASVIRLRYTRPEVLRPYRIPGGLPGVWLVGGLGLLGCGVSFFLGFVPPSQLATGDTAGYVLLLALATLVLSLPPFVFAFLTRRRTRADAVVPAR</sequence>
<feature type="transmembrane region" description="Helical" evidence="8">
    <location>
        <begin position="378"/>
        <end position="402"/>
    </location>
</feature>
<evidence type="ECO:0000313" key="9">
    <source>
        <dbReference type="EMBL" id="PZA23000.1"/>
    </source>
</evidence>
<evidence type="ECO:0000256" key="5">
    <source>
        <dbReference type="ARBA" id="ARBA00022989"/>
    </source>
</evidence>
<feature type="transmembrane region" description="Helical" evidence="8">
    <location>
        <begin position="57"/>
        <end position="80"/>
    </location>
</feature>
<keyword evidence="4 8" id="KW-0812">Transmembrane</keyword>
<keyword evidence="3" id="KW-1003">Cell membrane</keyword>